<dbReference type="Proteomes" id="UP000031532">
    <property type="component" value="Unassembled WGS sequence"/>
</dbReference>
<evidence type="ECO:0000313" key="1">
    <source>
        <dbReference type="EMBL" id="NHC37806.1"/>
    </source>
</evidence>
<dbReference type="RefSeq" id="WP_132867526.1">
    <property type="nucleotide sequence ID" value="NZ_JTJC03000011.1"/>
</dbReference>
<protein>
    <submittedName>
        <fullName evidence="1">Uncharacterized protein</fullName>
    </submittedName>
</protein>
<keyword evidence="2" id="KW-1185">Reference proteome</keyword>
<evidence type="ECO:0000313" key="2">
    <source>
        <dbReference type="Proteomes" id="UP000031532"/>
    </source>
</evidence>
<reference evidence="1 2" key="1">
    <citation type="journal article" date="2015" name="Genome Announc.">
        <title>Draft Genome Sequence of the Terrestrial Cyanobacterium Scytonema millei VB511283, Isolated from Eastern India.</title>
        <authorList>
            <person name="Sen D."/>
            <person name="Chandrababunaidu M.M."/>
            <person name="Singh D."/>
            <person name="Sanghi N."/>
            <person name="Ghorai A."/>
            <person name="Mishra G.P."/>
            <person name="Madduluri M."/>
            <person name="Adhikary S.P."/>
            <person name="Tripathy S."/>
        </authorList>
    </citation>
    <scope>NUCLEOTIDE SEQUENCE [LARGE SCALE GENOMIC DNA]</scope>
    <source>
        <strain evidence="1 2">VB511283</strain>
    </source>
</reference>
<gene>
    <name evidence="1" type="ORF">QH73_0024730</name>
</gene>
<comment type="caution">
    <text evidence="1">The sequence shown here is derived from an EMBL/GenBank/DDBJ whole genome shotgun (WGS) entry which is preliminary data.</text>
</comment>
<name>A0A9X5EA63_9CYAN</name>
<proteinExistence type="predicted"/>
<dbReference type="EMBL" id="JTJC03000011">
    <property type="protein sequence ID" value="NHC37806.1"/>
    <property type="molecule type" value="Genomic_DNA"/>
</dbReference>
<organism evidence="1 2">
    <name type="scientific">Scytonema millei VB511283</name>
    <dbReference type="NCBI Taxonomy" id="1245923"/>
    <lineage>
        <taxon>Bacteria</taxon>
        <taxon>Bacillati</taxon>
        <taxon>Cyanobacteriota</taxon>
        <taxon>Cyanophyceae</taxon>
        <taxon>Nostocales</taxon>
        <taxon>Scytonemataceae</taxon>
        <taxon>Scytonema</taxon>
    </lineage>
</organism>
<dbReference type="AlphaFoldDB" id="A0A9X5EA63"/>
<sequence>MKKIIEVPHKYISNKYTSWVNWGRVACSTVALLSLGIPLVNPTPASAQSTIIINGGGSYPNGTYHRRNQPQSAPYIYGSPIPSPIPVNPATGMTPRSSDRYFDRYPDSAPNGDQNITIINVDRSYDRYPHDRYPNEVEYPRVRTIEVIPAPPIPNGLDPYR</sequence>
<dbReference type="OrthoDB" id="9935273at2"/>
<accession>A0A9X5EA63</accession>